<feature type="transmembrane region" description="Helical" evidence="2">
    <location>
        <begin position="156"/>
        <end position="177"/>
    </location>
</feature>
<dbReference type="Proteomes" id="UP000295172">
    <property type="component" value="Unassembled WGS sequence"/>
</dbReference>
<feature type="region of interest" description="Disordered" evidence="1">
    <location>
        <begin position="1"/>
        <end position="35"/>
    </location>
</feature>
<comment type="caution">
    <text evidence="3">The sequence shown here is derived from an EMBL/GenBank/DDBJ whole genome shotgun (WGS) entry which is preliminary data.</text>
</comment>
<keyword evidence="2" id="KW-0812">Transmembrane</keyword>
<reference evidence="3 4" key="1">
    <citation type="submission" date="2019-02" db="EMBL/GenBank/DDBJ databases">
        <title>Draft genome sequences of novel Actinobacteria.</title>
        <authorList>
            <person name="Sahin N."/>
            <person name="Ay H."/>
            <person name="Saygin H."/>
        </authorList>
    </citation>
    <scope>NUCLEOTIDE SEQUENCE [LARGE SCALE GENOMIC DNA]</scope>
    <source>
        <strain evidence="3 4">16K104</strain>
    </source>
</reference>
<dbReference type="InterPro" id="IPR007563">
    <property type="entry name" value="DUF554"/>
</dbReference>
<accession>A0A4R4X3X2</accession>
<feature type="transmembrane region" description="Helical" evidence="2">
    <location>
        <begin position="78"/>
        <end position="99"/>
    </location>
</feature>
<feature type="compositionally biased region" description="Low complexity" evidence="1">
    <location>
        <begin position="20"/>
        <end position="29"/>
    </location>
</feature>
<feature type="transmembrane region" description="Helical" evidence="2">
    <location>
        <begin position="239"/>
        <end position="260"/>
    </location>
</feature>
<evidence type="ECO:0000313" key="4">
    <source>
        <dbReference type="Proteomes" id="UP000295172"/>
    </source>
</evidence>
<keyword evidence="2" id="KW-0472">Membrane</keyword>
<dbReference type="OrthoDB" id="9797976at2"/>
<evidence type="ECO:0000256" key="1">
    <source>
        <dbReference type="SAM" id="MobiDB-lite"/>
    </source>
</evidence>
<feature type="transmembrane region" description="Helical" evidence="2">
    <location>
        <begin position="267"/>
        <end position="287"/>
    </location>
</feature>
<evidence type="ECO:0000256" key="2">
    <source>
        <dbReference type="SAM" id="Phobius"/>
    </source>
</evidence>
<evidence type="ECO:0000313" key="3">
    <source>
        <dbReference type="EMBL" id="TDD24973.1"/>
    </source>
</evidence>
<feature type="transmembrane region" description="Helical" evidence="2">
    <location>
        <begin position="111"/>
        <end position="130"/>
    </location>
</feature>
<keyword evidence="2" id="KW-1133">Transmembrane helix</keyword>
<feature type="transmembrane region" description="Helical" evidence="2">
    <location>
        <begin position="189"/>
        <end position="209"/>
    </location>
</feature>
<keyword evidence="4" id="KW-1185">Reference proteome</keyword>
<dbReference type="PANTHER" id="PTHR36111:SF2">
    <property type="entry name" value="INNER MEMBRANE PROTEIN"/>
    <property type="match status" value="1"/>
</dbReference>
<protein>
    <submittedName>
        <fullName evidence="3">DUF554 domain-containing protein</fullName>
    </submittedName>
</protein>
<dbReference type="EMBL" id="SMKR01000060">
    <property type="protein sequence ID" value="TDD24973.1"/>
    <property type="molecule type" value="Genomic_DNA"/>
</dbReference>
<dbReference type="PANTHER" id="PTHR36111">
    <property type="entry name" value="INNER MEMBRANE PROTEIN-RELATED"/>
    <property type="match status" value="1"/>
</dbReference>
<dbReference type="Pfam" id="PF04474">
    <property type="entry name" value="DUF554"/>
    <property type="match status" value="1"/>
</dbReference>
<dbReference type="AlphaFoldDB" id="A0A4R4X3X2"/>
<sequence>MPQRPPGLVHPRGERDVRIRSSSRNSRPSGVSCKAARADRRPGLFVGIGTVVNVATVLTGSVLGVLIGHRLSHRTRDLVTDALGLVTLLIAITSALTVGDAVLSDAVGDSAPVLIVLGAMLIGGIAGSLLRIEQRLEDFGAWMQHRFSRGDSESTFVEGFVTASMVFCVGPLTFLGALSDGLGRGADQLFLKAVLDGFASIAFAASFGWGVTASALVVLVLQGLMTAVGAVLGDVLPEAHVTALGATGGVMLIGVALRLLKLKQIAVADLLPALVVAPLLVQLLVVIRN</sequence>
<proteinExistence type="predicted"/>
<feature type="transmembrane region" description="Helical" evidence="2">
    <location>
        <begin position="44"/>
        <end position="66"/>
    </location>
</feature>
<organism evidence="3 4">
    <name type="scientific">Kribbella turkmenica</name>
    <dbReference type="NCBI Taxonomy" id="2530375"/>
    <lineage>
        <taxon>Bacteria</taxon>
        <taxon>Bacillati</taxon>
        <taxon>Actinomycetota</taxon>
        <taxon>Actinomycetes</taxon>
        <taxon>Propionibacteriales</taxon>
        <taxon>Kribbellaceae</taxon>
        <taxon>Kribbella</taxon>
    </lineage>
</organism>
<gene>
    <name evidence="3" type="ORF">E1218_15725</name>
</gene>
<name>A0A4R4X3X2_9ACTN</name>